<dbReference type="Proteomes" id="UP000005808">
    <property type="component" value="Unassembled WGS sequence"/>
</dbReference>
<proteinExistence type="inferred from homology"/>
<comment type="caution">
    <text evidence="5">The sequence shown here is derived from an EMBL/GenBank/DDBJ whole genome shotgun (WGS) entry which is preliminary data.</text>
</comment>
<dbReference type="Pfam" id="PF00106">
    <property type="entry name" value="adh_short"/>
    <property type="match status" value="1"/>
</dbReference>
<dbReference type="InterPro" id="IPR051122">
    <property type="entry name" value="SDR_DHRS6-like"/>
</dbReference>
<evidence type="ECO:0000313" key="6">
    <source>
        <dbReference type="Proteomes" id="UP000005808"/>
    </source>
</evidence>
<keyword evidence="3" id="KW-0520">NAD</keyword>
<evidence type="ECO:0000256" key="3">
    <source>
        <dbReference type="ARBA" id="ARBA00023027"/>
    </source>
</evidence>
<sequence>MTQRLAGKLALVTAAGQGIGRATAEAYLREGARVIAADINEHLLEALAGQPGCTTLRLDVTDGAAVQAAATQAGALDILFNGAGFVHHGTILECDEAAFDFSLNLNVRAIRLPARHGGAAQRLDRQHGVGGRQHQGRAQPLRLRRHQGGGDRHDQVGGGGLHRPRHPLQRDLPRHGGVALAAPAHRGPGARRGQEPCRGGGRLRGASADGAHRQRRRDRRAGGVPRLG</sequence>
<feature type="region of interest" description="Disordered" evidence="4">
    <location>
        <begin position="118"/>
        <end position="228"/>
    </location>
</feature>
<keyword evidence="2" id="KW-0560">Oxidoreductase</keyword>
<protein>
    <submittedName>
        <fullName evidence="5">3-hydroxybutyrate dehydrogenase</fullName>
    </submittedName>
</protein>
<dbReference type="Gene3D" id="3.40.50.720">
    <property type="entry name" value="NAD(P)-binding Rossmann-like Domain"/>
    <property type="match status" value="1"/>
</dbReference>
<accession>H1SIS6</accession>
<organism evidence="5 6">
    <name type="scientific">Cupriavidus basilensis OR16</name>
    <dbReference type="NCBI Taxonomy" id="1127483"/>
    <lineage>
        <taxon>Bacteria</taxon>
        <taxon>Pseudomonadati</taxon>
        <taxon>Pseudomonadota</taxon>
        <taxon>Betaproteobacteria</taxon>
        <taxon>Burkholderiales</taxon>
        <taxon>Burkholderiaceae</taxon>
        <taxon>Cupriavidus</taxon>
    </lineage>
</organism>
<dbReference type="EMBL" id="AHJE01000249">
    <property type="protein sequence ID" value="EHP37576.1"/>
    <property type="molecule type" value="Genomic_DNA"/>
</dbReference>
<evidence type="ECO:0000256" key="4">
    <source>
        <dbReference type="SAM" id="MobiDB-lite"/>
    </source>
</evidence>
<dbReference type="GO" id="GO:0016491">
    <property type="term" value="F:oxidoreductase activity"/>
    <property type="evidence" value="ECO:0007669"/>
    <property type="project" value="UniProtKB-KW"/>
</dbReference>
<dbReference type="PRINTS" id="PR00081">
    <property type="entry name" value="GDHRDH"/>
</dbReference>
<evidence type="ECO:0000256" key="2">
    <source>
        <dbReference type="ARBA" id="ARBA00023002"/>
    </source>
</evidence>
<evidence type="ECO:0000256" key="1">
    <source>
        <dbReference type="ARBA" id="ARBA00006484"/>
    </source>
</evidence>
<dbReference type="AlphaFoldDB" id="H1SIS6"/>
<dbReference type="SUPFAM" id="SSF51735">
    <property type="entry name" value="NAD(P)-binding Rossmann-fold domains"/>
    <property type="match status" value="1"/>
</dbReference>
<reference evidence="5 6" key="1">
    <citation type="journal article" date="2012" name="J. Bacteriol.">
        <title>De Novo Genome Project of Cupriavidus basilensis OR16.</title>
        <authorList>
            <person name="Cserhati M."/>
            <person name="Kriszt B."/>
            <person name="Szoboszlay S."/>
            <person name="Toth A."/>
            <person name="Szabo I."/>
            <person name="Tancsics A."/>
            <person name="Nagy I."/>
            <person name="Horvath B."/>
            <person name="Nagy I."/>
            <person name="Kukolya J."/>
        </authorList>
    </citation>
    <scope>NUCLEOTIDE SEQUENCE [LARGE SCALE GENOMIC DNA]</scope>
    <source>
        <strain evidence="5 6">OR16</strain>
    </source>
</reference>
<dbReference type="InterPro" id="IPR002347">
    <property type="entry name" value="SDR_fam"/>
</dbReference>
<gene>
    <name evidence="5" type="ORF">OR16_42049</name>
</gene>
<comment type="similarity">
    <text evidence="1">Belongs to the short-chain dehydrogenases/reductases (SDR) family.</text>
</comment>
<evidence type="ECO:0000313" key="5">
    <source>
        <dbReference type="EMBL" id="EHP37576.1"/>
    </source>
</evidence>
<name>H1SIS6_9BURK</name>
<dbReference type="PANTHER" id="PTHR43477:SF4">
    <property type="entry name" value="DEHYDROGENASE_REDUCTASE SDR FAMILY MEMBER 6"/>
    <property type="match status" value="1"/>
</dbReference>
<dbReference type="PANTHER" id="PTHR43477">
    <property type="entry name" value="DIHYDROANTICAPSIN 7-DEHYDROGENASE"/>
    <property type="match status" value="1"/>
</dbReference>
<dbReference type="InterPro" id="IPR036291">
    <property type="entry name" value="NAD(P)-bd_dom_sf"/>
</dbReference>